<organism evidence="1 2">
    <name type="scientific">Janthinobacterium agaricidamnosum NBRC 102515 = DSM 9628</name>
    <dbReference type="NCBI Taxonomy" id="1349767"/>
    <lineage>
        <taxon>Bacteria</taxon>
        <taxon>Pseudomonadati</taxon>
        <taxon>Pseudomonadota</taxon>
        <taxon>Betaproteobacteria</taxon>
        <taxon>Burkholderiales</taxon>
        <taxon>Oxalobacteraceae</taxon>
        <taxon>Janthinobacterium</taxon>
    </lineage>
</organism>
<accession>W0VBS5</accession>
<dbReference type="KEGG" id="jag:GJA_4468"/>
<evidence type="ECO:0000313" key="2">
    <source>
        <dbReference type="Proteomes" id="UP000027604"/>
    </source>
</evidence>
<reference evidence="1 2" key="1">
    <citation type="journal article" date="2015" name="Genome Announc.">
        <title>Genome Sequence of Mushroom Soft-Rot Pathogen Janthinobacterium agaricidamnosum.</title>
        <authorList>
            <person name="Graupner K."/>
            <person name="Lackner G."/>
            <person name="Hertweck C."/>
        </authorList>
    </citation>
    <scope>NUCLEOTIDE SEQUENCE [LARGE SCALE GENOMIC DNA]</scope>
    <source>
        <strain evidence="2">NBRC 102515 / DSM 9628</strain>
    </source>
</reference>
<gene>
    <name evidence="1" type="ORF">GJA_4468</name>
</gene>
<dbReference type="AlphaFoldDB" id="W0VBS5"/>
<dbReference type="Proteomes" id="UP000027604">
    <property type="component" value="Chromosome I"/>
</dbReference>
<proteinExistence type="predicted"/>
<sequence length="41" mass="5017">MKNYEISSLVYLFQSNEYDFNTMRMHNEQLIEIKCTSKNRP</sequence>
<keyword evidence="2" id="KW-1185">Reference proteome</keyword>
<protein>
    <submittedName>
        <fullName evidence="1">Uncharacterized protein</fullName>
    </submittedName>
</protein>
<evidence type="ECO:0000313" key="1">
    <source>
        <dbReference type="EMBL" id="CDG85075.1"/>
    </source>
</evidence>
<name>W0VBS5_9BURK</name>
<dbReference type="HOGENOM" id="CLU_3271325_0_0_4"/>
<dbReference type="EMBL" id="HG322949">
    <property type="protein sequence ID" value="CDG85075.1"/>
    <property type="molecule type" value="Genomic_DNA"/>
</dbReference>